<dbReference type="InterPro" id="IPR050237">
    <property type="entry name" value="ATP-dep_AMP-bd_enzyme"/>
</dbReference>
<dbReference type="RefSeq" id="WP_397408365.1">
    <property type="nucleotide sequence ID" value="NZ_JBIRYI010000027.1"/>
</dbReference>
<keyword evidence="4" id="KW-1185">Reference proteome</keyword>
<organism evidence="3 4">
    <name type="scientific">Promicromonospora kroppenstedtii</name>
    <dbReference type="NCBI Taxonomy" id="440482"/>
    <lineage>
        <taxon>Bacteria</taxon>
        <taxon>Bacillati</taxon>
        <taxon>Actinomycetota</taxon>
        <taxon>Actinomycetes</taxon>
        <taxon>Micrococcales</taxon>
        <taxon>Promicromonosporaceae</taxon>
        <taxon>Promicromonospora</taxon>
    </lineage>
</organism>
<feature type="compositionally biased region" description="Gly residues" evidence="1">
    <location>
        <begin position="408"/>
        <end position="422"/>
    </location>
</feature>
<dbReference type="InterPro" id="IPR000873">
    <property type="entry name" value="AMP-dep_synth/lig_dom"/>
</dbReference>
<evidence type="ECO:0000256" key="1">
    <source>
        <dbReference type="SAM" id="MobiDB-lite"/>
    </source>
</evidence>
<comment type="caution">
    <text evidence="3">The sequence shown here is derived from an EMBL/GenBank/DDBJ whole genome shotgun (WGS) entry which is preliminary data.</text>
</comment>
<dbReference type="Gene3D" id="3.40.50.12780">
    <property type="entry name" value="N-terminal domain of ligase-like"/>
    <property type="match status" value="1"/>
</dbReference>
<feature type="domain" description="AMP-dependent synthetase/ligase" evidence="2">
    <location>
        <begin position="12"/>
        <end position="442"/>
    </location>
</feature>
<reference evidence="3 4" key="1">
    <citation type="submission" date="2024-10" db="EMBL/GenBank/DDBJ databases">
        <title>The Natural Products Discovery Center: Release of the First 8490 Sequenced Strains for Exploring Actinobacteria Biosynthetic Diversity.</title>
        <authorList>
            <person name="Kalkreuter E."/>
            <person name="Kautsar S.A."/>
            <person name="Yang D."/>
            <person name="Bader C.D."/>
            <person name="Teijaro C.N."/>
            <person name="Fluegel L."/>
            <person name="Davis C.M."/>
            <person name="Simpson J.R."/>
            <person name="Lauterbach L."/>
            <person name="Steele A.D."/>
            <person name="Gui C."/>
            <person name="Meng S."/>
            <person name="Li G."/>
            <person name="Viehrig K."/>
            <person name="Ye F."/>
            <person name="Su P."/>
            <person name="Kiefer A.F."/>
            <person name="Nichols A."/>
            <person name="Cepeda A.J."/>
            <person name="Yan W."/>
            <person name="Fan B."/>
            <person name="Jiang Y."/>
            <person name="Adhikari A."/>
            <person name="Zheng C.-J."/>
            <person name="Schuster L."/>
            <person name="Cowan T.M."/>
            <person name="Smanski M.J."/>
            <person name="Chevrette M.G."/>
            <person name="De Carvalho L.P.S."/>
            <person name="Shen B."/>
        </authorList>
    </citation>
    <scope>NUCLEOTIDE SEQUENCE [LARGE SCALE GENOMIC DNA]</scope>
    <source>
        <strain evidence="3 4">NPDC019481</strain>
    </source>
</reference>
<dbReference type="Pfam" id="PF00501">
    <property type="entry name" value="AMP-binding"/>
    <property type="match status" value="1"/>
</dbReference>
<dbReference type="Gene3D" id="3.30.300.30">
    <property type="match status" value="1"/>
</dbReference>
<dbReference type="InterPro" id="IPR042099">
    <property type="entry name" value="ANL_N_sf"/>
</dbReference>
<sequence length="601" mass="61092">MTHFLDVLAALARDTPDAVALRWFGGRDGARVREEVTFAGLAERVERTASGLRALGMAPGDRVLFSIRPRPEGIILCLAILRAGGAVAFVDPGSTPELFAARIAAARPRWAATEALLYAASSGPLRGIARSRGLLLPDYGRLPVRHLYSGRWLPGVPRGARRAARLLADGFLPTAGPPAADLPAADGGDPALIVFTSGTTAEPKAVVHTAGTLGGMLGLFAQVGGLRAGQRAHTDQMFLGLPAVLAGGTWEIPARAPKDAPEAFARGVAGADSSFLVPADVTALLDVLEARGAGGGADGAAGQVAGRAAGPAVLAVGAAPVTVALLERGRRVLPGTRWIAVYGATEILPAAMTDADEKIAAAAGSGTATSAGSDGGAAGDLVGRPLDGIGVRIDHAVVGLDEDPSGAGADGSGADGGTGADGDGPAVGELVLTGPSLMAGYLADLDAGRPRATEHRTGDLAYQDAEGRIVLVGRNRDMIIRGTVNIYPGLFEPRLRDLPGVADAVMVGVPMPDGDERVVLVVTAEGAPQESAPRNQDTPRVRVGSDLARAVEAQVGQVLDHGALPDLVVEASHVPLAGRSRKPDRHALVDLVSPLAGTVRA</sequence>
<gene>
    <name evidence="3" type="ORF">ACH47X_26445</name>
</gene>
<accession>A0ABW7XSD2</accession>
<dbReference type="InterPro" id="IPR045851">
    <property type="entry name" value="AMP-bd_C_sf"/>
</dbReference>
<dbReference type="PANTHER" id="PTHR43767:SF1">
    <property type="entry name" value="NONRIBOSOMAL PEPTIDE SYNTHASE PES1 (EUROFUNG)-RELATED"/>
    <property type="match status" value="1"/>
</dbReference>
<evidence type="ECO:0000313" key="3">
    <source>
        <dbReference type="EMBL" id="MFI2490479.1"/>
    </source>
</evidence>
<dbReference type="Proteomes" id="UP001611580">
    <property type="component" value="Unassembled WGS sequence"/>
</dbReference>
<name>A0ABW7XSD2_9MICO</name>
<evidence type="ECO:0000313" key="4">
    <source>
        <dbReference type="Proteomes" id="UP001611580"/>
    </source>
</evidence>
<proteinExistence type="predicted"/>
<dbReference type="SUPFAM" id="SSF56801">
    <property type="entry name" value="Acetyl-CoA synthetase-like"/>
    <property type="match status" value="1"/>
</dbReference>
<dbReference type="PANTHER" id="PTHR43767">
    <property type="entry name" value="LONG-CHAIN-FATTY-ACID--COA LIGASE"/>
    <property type="match status" value="1"/>
</dbReference>
<feature type="region of interest" description="Disordered" evidence="1">
    <location>
        <begin position="400"/>
        <end position="427"/>
    </location>
</feature>
<protein>
    <submittedName>
        <fullName evidence="3">Class I adenylate-forming enzyme family protein</fullName>
    </submittedName>
</protein>
<dbReference type="EMBL" id="JBIRYI010000027">
    <property type="protein sequence ID" value="MFI2490479.1"/>
    <property type="molecule type" value="Genomic_DNA"/>
</dbReference>
<evidence type="ECO:0000259" key="2">
    <source>
        <dbReference type="Pfam" id="PF00501"/>
    </source>
</evidence>